<dbReference type="Proteomes" id="UP001190700">
    <property type="component" value="Unassembled WGS sequence"/>
</dbReference>
<proteinExistence type="predicted"/>
<reference evidence="1 2" key="1">
    <citation type="journal article" date="2015" name="Genome Biol. Evol.">
        <title>Comparative Genomics of a Bacterivorous Green Alga Reveals Evolutionary Causalities and Consequences of Phago-Mixotrophic Mode of Nutrition.</title>
        <authorList>
            <person name="Burns J.A."/>
            <person name="Paasch A."/>
            <person name="Narechania A."/>
            <person name="Kim E."/>
        </authorList>
    </citation>
    <scope>NUCLEOTIDE SEQUENCE [LARGE SCALE GENOMIC DNA]</scope>
    <source>
        <strain evidence="1 2">PLY_AMNH</strain>
    </source>
</reference>
<evidence type="ECO:0000313" key="2">
    <source>
        <dbReference type="Proteomes" id="UP001190700"/>
    </source>
</evidence>
<keyword evidence="2" id="KW-1185">Reference proteome</keyword>
<accession>A0AAE0FRM1</accession>
<dbReference type="EMBL" id="LGRX02014565">
    <property type="protein sequence ID" value="KAK3264420.1"/>
    <property type="molecule type" value="Genomic_DNA"/>
</dbReference>
<dbReference type="AlphaFoldDB" id="A0AAE0FRM1"/>
<comment type="caution">
    <text evidence="1">The sequence shown here is derived from an EMBL/GenBank/DDBJ whole genome shotgun (WGS) entry which is preliminary data.</text>
</comment>
<gene>
    <name evidence="1" type="ORF">CYMTET_26843</name>
</gene>
<sequence length="234" mass="26700">MGWAGEKQFRWPPRQENELQLADWPLPYRRCYDVLLQTSVLVFDSLAQNYREKQLLLPEALKRYPGQAQEEMVTQAGSISQAQKAYFSASFMNIFNYDYGYLGPHKDRCLITTIRRLPFVKSELARDSEDVARKSFSASPTHTHRKRLWIWNDIAGVWKDIDAMLLEESSSLDLVLFVGEELESITQGWLPAVKHAVCEDPNLIEENQLGEGGCLSTALVLSSSDISEVVEKAR</sequence>
<organism evidence="1 2">
    <name type="scientific">Cymbomonas tetramitiformis</name>
    <dbReference type="NCBI Taxonomy" id="36881"/>
    <lineage>
        <taxon>Eukaryota</taxon>
        <taxon>Viridiplantae</taxon>
        <taxon>Chlorophyta</taxon>
        <taxon>Pyramimonadophyceae</taxon>
        <taxon>Pyramimonadales</taxon>
        <taxon>Pyramimonadaceae</taxon>
        <taxon>Cymbomonas</taxon>
    </lineage>
</organism>
<protein>
    <submittedName>
        <fullName evidence="1">Uncharacterized protein</fullName>
    </submittedName>
</protein>
<evidence type="ECO:0000313" key="1">
    <source>
        <dbReference type="EMBL" id="KAK3264420.1"/>
    </source>
</evidence>
<name>A0AAE0FRM1_9CHLO</name>